<gene>
    <name evidence="2" type="ORF">J1792_17430</name>
</gene>
<evidence type="ECO:0000313" key="3">
    <source>
        <dbReference type="Proteomes" id="UP000664781"/>
    </source>
</evidence>
<sequence length="801" mass="87832">MVAVTDTTAGTVYACVSEERRLKVAESTTHNGIDYLEIDPGDQRVLLVHFVHPLPGQPGGIPASAPPLDSRQLVIEGGERITSITVEDARPVSDRVLRVEAGRAGDYSTYTLRLVKGPATTEPPDGFDPLLSTVPFFFKIACLAEFDCRPPQQRVPALRTEPVLDYLAKDYEGFRRLMLDRLGTLLPTWTDRSPADAVVALVELLAHVGDQLSYFQDAIATEAYLGTARSRISARRHARLLDHPVHDGCNARTWISIEVAQGSASDGRPLPAGTRVLLGRREDPPTLTPDQADALDDVVTFQTTHDITLSADRSTIPVHTWSAETYCLPAGCTGTTLVHTGTPLGPGDVLLFEETAGRRTGLAADADPTHRQAVRLVEVVRRRDPIENDLEVVDVRWHQADALAFPLWVTSAAVPGPLAVARGNVVLADHGREVTSDLPPVPDTGRYRPLLPRMPVSQAEPSPQERARTLPAADATRRSPGAAVPQVKLIEGDEHWQARLDLLASDRFDRDFVVETERDDSARLRFGDDAHGRRPTAGTRLRAVYRVGNGPEGNVGHDTLRRLVWDLPGILRVTNPLPGTGGQRPESMAEIREFAPQAFRLQQRAVTEADWEEASRRHGEVQNAKARFLWTGSWYTVHLTIDRTGGGAVVEDPAFLADLTAHLERFRVAGYDLEVAGPVPVPLELDLRVCVRPGYFRRDVEQELLEVFGNRPRANGARGFFSPDNFTFGQTLYLSEIHRAAMDVAGVAFVTITACNRYGRAPAGELDSGRVTAGDLEVLRLDNDPDRPERGLLRITAEGGM</sequence>
<feature type="region of interest" description="Disordered" evidence="1">
    <location>
        <begin position="436"/>
        <end position="483"/>
    </location>
</feature>
<name>A0A939FPH7_9ACTN</name>
<dbReference type="Proteomes" id="UP000664781">
    <property type="component" value="Unassembled WGS sequence"/>
</dbReference>
<dbReference type="EMBL" id="JAFMOF010000002">
    <property type="protein sequence ID" value="MBO0654499.1"/>
    <property type="molecule type" value="Genomic_DNA"/>
</dbReference>
<proteinExistence type="predicted"/>
<reference evidence="2" key="1">
    <citation type="submission" date="2021-03" db="EMBL/GenBank/DDBJ databases">
        <title>Streptomyces strains.</title>
        <authorList>
            <person name="Lund M.B."/>
            <person name="Toerring T."/>
        </authorList>
    </citation>
    <scope>NUCLEOTIDE SEQUENCE</scope>
    <source>
        <strain evidence="2">JCM 4242</strain>
    </source>
</reference>
<keyword evidence="3" id="KW-1185">Reference proteome</keyword>
<dbReference type="InterPro" id="IPR011749">
    <property type="entry name" value="CHP02243"/>
</dbReference>
<accession>A0A939FPH7</accession>
<dbReference type="NCBIfam" id="TIGR02243">
    <property type="entry name" value="putative baseplate assembly protein"/>
    <property type="match status" value="1"/>
</dbReference>
<comment type="caution">
    <text evidence="2">The sequence shown here is derived from an EMBL/GenBank/DDBJ whole genome shotgun (WGS) entry which is preliminary data.</text>
</comment>
<dbReference type="RefSeq" id="WP_207247644.1">
    <property type="nucleotide sequence ID" value="NZ_JAFMOF010000002.1"/>
</dbReference>
<dbReference type="AlphaFoldDB" id="A0A939FPH7"/>
<evidence type="ECO:0000313" key="2">
    <source>
        <dbReference type="EMBL" id="MBO0654499.1"/>
    </source>
</evidence>
<protein>
    <submittedName>
        <fullName evidence="2">Baseplate assembly protein</fullName>
    </submittedName>
</protein>
<organism evidence="2 3">
    <name type="scientific">Streptomyces triculaminicus</name>
    <dbReference type="NCBI Taxonomy" id="2816232"/>
    <lineage>
        <taxon>Bacteria</taxon>
        <taxon>Bacillati</taxon>
        <taxon>Actinomycetota</taxon>
        <taxon>Actinomycetes</taxon>
        <taxon>Kitasatosporales</taxon>
        <taxon>Streptomycetaceae</taxon>
        <taxon>Streptomyces</taxon>
    </lineage>
</organism>
<evidence type="ECO:0000256" key="1">
    <source>
        <dbReference type="SAM" id="MobiDB-lite"/>
    </source>
</evidence>